<organism evidence="1">
    <name type="scientific">marine sediment metagenome</name>
    <dbReference type="NCBI Taxonomy" id="412755"/>
    <lineage>
        <taxon>unclassified sequences</taxon>
        <taxon>metagenomes</taxon>
        <taxon>ecological metagenomes</taxon>
    </lineage>
</organism>
<accession>A0A0F8ZDD1</accession>
<name>A0A0F8ZDD1_9ZZZZ</name>
<gene>
    <name evidence="1" type="ORF">LCGC14_2983610</name>
</gene>
<evidence type="ECO:0000313" key="1">
    <source>
        <dbReference type="EMBL" id="KKK64494.1"/>
    </source>
</evidence>
<dbReference type="EMBL" id="LAZR01061000">
    <property type="protein sequence ID" value="KKK64494.1"/>
    <property type="molecule type" value="Genomic_DNA"/>
</dbReference>
<dbReference type="AlphaFoldDB" id="A0A0F8ZDD1"/>
<comment type="caution">
    <text evidence="1">The sequence shown here is derived from an EMBL/GenBank/DDBJ whole genome shotgun (WGS) entry which is preliminary data.</text>
</comment>
<protein>
    <submittedName>
        <fullName evidence="1">Uncharacterized protein</fullName>
    </submittedName>
</protein>
<sequence>QVILEADGTIRSRDVIRWFLETAAANAKGAEVAETWWNIRSELLGRPHGSRSSLCVNQHTGAHIREILEAMNNSGVFGPIKESSLEMLSEKKRQTISETLVRTAVKNWNKSDEQFEFELRDETCQAEVRDTFNDGDELSVRVSIGDDDLYASGFYIAKGDRVEVLYPKGKKALAEKFL</sequence>
<proteinExistence type="predicted"/>
<feature type="non-terminal residue" evidence="1">
    <location>
        <position position="1"/>
    </location>
</feature>
<reference evidence="1" key="1">
    <citation type="journal article" date="2015" name="Nature">
        <title>Complex archaea that bridge the gap between prokaryotes and eukaryotes.</title>
        <authorList>
            <person name="Spang A."/>
            <person name="Saw J.H."/>
            <person name="Jorgensen S.L."/>
            <person name="Zaremba-Niedzwiedzka K."/>
            <person name="Martijn J."/>
            <person name="Lind A.E."/>
            <person name="van Eijk R."/>
            <person name="Schleper C."/>
            <person name="Guy L."/>
            <person name="Ettema T.J."/>
        </authorList>
    </citation>
    <scope>NUCLEOTIDE SEQUENCE</scope>
</reference>